<dbReference type="Proteomes" id="UP001151133">
    <property type="component" value="Unassembled WGS sequence"/>
</dbReference>
<keyword evidence="2" id="KW-1185">Reference proteome</keyword>
<evidence type="ECO:0000313" key="1">
    <source>
        <dbReference type="EMBL" id="MCV9934727.1"/>
    </source>
</evidence>
<accession>A0A9X3CAT0</accession>
<sequence length="150" mass="17337">MNKQVIKLIENYEYPLINSIIYPNGDMLVMESYKNSNNKYILRVLCKSTIDSYFEYNSLDYVSSIFASVMVENDIYQIFAGGGSMGGDGIVYVFNKNIQEFLWFFFLDNSDVFVSAIFESPTEIICMSTSGLKIRFPIHQPDKMEVIYED</sequence>
<dbReference type="RefSeq" id="WP_264288885.1">
    <property type="nucleotide sequence ID" value="NZ_JAOZEV010000053.1"/>
</dbReference>
<dbReference type="EMBL" id="JAOZEV010000053">
    <property type="protein sequence ID" value="MCV9934727.1"/>
    <property type="molecule type" value="Genomic_DNA"/>
</dbReference>
<gene>
    <name evidence="1" type="ORF">OIU80_20825</name>
</gene>
<reference evidence="1" key="1">
    <citation type="submission" date="2022-10" db="EMBL/GenBank/DDBJ databases">
        <title>Two novel species of Flavobacterium.</title>
        <authorList>
            <person name="Liu Q."/>
            <person name="Xin Y.-H."/>
        </authorList>
    </citation>
    <scope>NUCLEOTIDE SEQUENCE</scope>
    <source>
        <strain evidence="1">LS1R47</strain>
    </source>
</reference>
<organism evidence="1 2">
    <name type="scientific">Flavobacterium frigoritolerans</name>
    <dbReference type="NCBI Taxonomy" id="2987686"/>
    <lineage>
        <taxon>Bacteria</taxon>
        <taxon>Pseudomonadati</taxon>
        <taxon>Bacteroidota</taxon>
        <taxon>Flavobacteriia</taxon>
        <taxon>Flavobacteriales</taxon>
        <taxon>Flavobacteriaceae</taxon>
        <taxon>Flavobacterium</taxon>
    </lineage>
</organism>
<protein>
    <submittedName>
        <fullName evidence="1">Uncharacterized protein</fullName>
    </submittedName>
</protein>
<name>A0A9X3CAT0_9FLAO</name>
<evidence type="ECO:0000313" key="2">
    <source>
        <dbReference type="Proteomes" id="UP001151133"/>
    </source>
</evidence>
<proteinExistence type="predicted"/>
<comment type="caution">
    <text evidence="1">The sequence shown here is derived from an EMBL/GenBank/DDBJ whole genome shotgun (WGS) entry which is preliminary data.</text>
</comment>
<dbReference type="AlphaFoldDB" id="A0A9X3CAT0"/>